<protein>
    <submittedName>
        <fullName evidence="11">Nucleotidyltransferase</fullName>
    </submittedName>
</protein>
<organism evidence="11 12">
    <name type="scientific">Ancrocorticia populi</name>
    <dbReference type="NCBI Taxonomy" id="2175228"/>
    <lineage>
        <taxon>Bacteria</taxon>
        <taxon>Bacillati</taxon>
        <taxon>Actinomycetota</taxon>
        <taxon>Actinomycetes</taxon>
        <taxon>Actinomycetales</taxon>
        <taxon>Actinomycetaceae</taxon>
        <taxon>Ancrocorticia</taxon>
    </lineage>
</organism>
<keyword evidence="2" id="KW-1277">Toxin-antitoxin system</keyword>
<dbReference type="Proteomes" id="UP000245283">
    <property type="component" value="Unassembled WGS sequence"/>
</dbReference>
<evidence type="ECO:0000256" key="7">
    <source>
        <dbReference type="ARBA" id="ARBA00022840"/>
    </source>
</evidence>
<keyword evidence="7" id="KW-0067">ATP-binding</keyword>
<sequence length="106" mass="11345">MNVPTPESEALRKLIGVRWAELKAVLEKYGATNPRLFGSVARGDAGAESDIDILVDLDPAGGNVLFRAGGLSEEFREILGHKVDIFSPELLREPVSQAALSDAVSL</sequence>
<dbReference type="GO" id="GO:0046872">
    <property type="term" value="F:metal ion binding"/>
    <property type="evidence" value="ECO:0007669"/>
    <property type="project" value="UniProtKB-KW"/>
</dbReference>
<reference evidence="12" key="1">
    <citation type="submission" date="2018-05" db="EMBL/GenBank/DDBJ databases">
        <authorList>
            <person name="Li Y."/>
        </authorList>
    </citation>
    <scope>NUCLEOTIDE SEQUENCE [LARGE SCALE GENOMIC DNA]</scope>
    <source>
        <strain evidence="12">sk1b4</strain>
    </source>
</reference>
<dbReference type="GO" id="GO:0016779">
    <property type="term" value="F:nucleotidyltransferase activity"/>
    <property type="evidence" value="ECO:0007669"/>
    <property type="project" value="UniProtKB-KW"/>
</dbReference>
<evidence type="ECO:0000256" key="1">
    <source>
        <dbReference type="ARBA" id="ARBA00001946"/>
    </source>
</evidence>
<dbReference type="GO" id="GO:0005524">
    <property type="term" value="F:ATP binding"/>
    <property type="evidence" value="ECO:0007669"/>
    <property type="project" value="UniProtKB-KW"/>
</dbReference>
<comment type="similarity">
    <text evidence="9">Belongs to the MntA antitoxin family.</text>
</comment>
<keyword evidence="4" id="KW-0548">Nucleotidyltransferase</keyword>
<evidence type="ECO:0000259" key="10">
    <source>
        <dbReference type="Pfam" id="PF01909"/>
    </source>
</evidence>
<evidence type="ECO:0000256" key="5">
    <source>
        <dbReference type="ARBA" id="ARBA00022723"/>
    </source>
</evidence>
<dbReference type="Pfam" id="PF01909">
    <property type="entry name" value="NTP_transf_2"/>
    <property type="match status" value="1"/>
</dbReference>
<comment type="caution">
    <text evidence="11">The sequence shown here is derived from an EMBL/GenBank/DDBJ whole genome shotgun (WGS) entry which is preliminary data.</text>
</comment>
<keyword evidence="8" id="KW-0460">Magnesium</keyword>
<evidence type="ECO:0000256" key="3">
    <source>
        <dbReference type="ARBA" id="ARBA00022679"/>
    </source>
</evidence>
<comment type="cofactor">
    <cofactor evidence="1">
        <name>Mg(2+)</name>
        <dbReference type="ChEBI" id="CHEBI:18420"/>
    </cofactor>
</comment>
<evidence type="ECO:0000256" key="6">
    <source>
        <dbReference type="ARBA" id="ARBA00022741"/>
    </source>
</evidence>
<dbReference type="Gene3D" id="3.30.460.10">
    <property type="entry name" value="Beta Polymerase, domain 2"/>
    <property type="match status" value="1"/>
</dbReference>
<dbReference type="OrthoDB" id="9803128at2"/>
<dbReference type="CDD" id="cd05403">
    <property type="entry name" value="NT_KNTase_like"/>
    <property type="match status" value="1"/>
</dbReference>
<dbReference type="InterPro" id="IPR002934">
    <property type="entry name" value="Polymerase_NTP_transf_dom"/>
</dbReference>
<dbReference type="PANTHER" id="PTHR33571">
    <property type="entry name" value="SSL8005 PROTEIN"/>
    <property type="match status" value="1"/>
</dbReference>
<dbReference type="PANTHER" id="PTHR33571:SF12">
    <property type="entry name" value="BSL3053 PROTEIN"/>
    <property type="match status" value="1"/>
</dbReference>
<name>A0A2V1K6Z8_9ACTO</name>
<dbReference type="SUPFAM" id="SSF81301">
    <property type="entry name" value="Nucleotidyltransferase"/>
    <property type="match status" value="1"/>
</dbReference>
<keyword evidence="5" id="KW-0479">Metal-binding</keyword>
<gene>
    <name evidence="11" type="ORF">DD236_07625</name>
</gene>
<keyword evidence="6" id="KW-0547">Nucleotide-binding</keyword>
<proteinExistence type="inferred from homology"/>
<keyword evidence="3 11" id="KW-0808">Transferase</keyword>
<dbReference type="EMBL" id="QETB01000004">
    <property type="protein sequence ID" value="PWF25967.1"/>
    <property type="molecule type" value="Genomic_DNA"/>
</dbReference>
<dbReference type="InterPro" id="IPR052038">
    <property type="entry name" value="Type-VII_TA_antitoxin"/>
</dbReference>
<feature type="domain" description="Polymerase nucleotidyl transferase" evidence="10">
    <location>
        <begin position="23"/>
        <end position="92"/>
    </location>
</feature>
<dbReference type="AlphaFoldDB" id="A0A2V1K6Z8"/>
<evidence type="ECO:0000256" key="4">
    <source>
        <dbReference type="ARBA" id="ARBA00022695"/>
    </source>
</evidence>
<evidence type="ECO:0000256" key="8">
    <source>
        <dbReference type="ARBA" id="ARBA00022842"/>
    </source>
</evidence>
<dbReference type="RefSeq" id="WP_109093794.1">
    <property type="nucleotide sequence ID" value="NZ_CAMELQ010000011.1"/>
</dbReference>
<evidence type="ECO:0000313" key="11">
    <source>
        <dbReference type="EMBL" id="PWF25967.1"/>
    </source>
</evidence>
<dbReference type="InterPro" id="IPR043519">
    <property type="entry name" value="NT_sf"/>
</dbReference>
<evidence type="ECO:0000256" key="2">
    <source>
        <dbReference type="ARBA" id="ARBA00022649"/>
    </source>
</evidence>
<evidence type="ECO:0000256" key="9">
    <source>
        <dbReference type="ARBA" id="ARBA00038276"/>
    </source>
</evidence>
<accession>A0A2V1K6Z8</accession>
<evidence type="ECO:0000313" key="12">
    <source>
        <dbReference type="Proteomes" id="UP000245283"/>
    </source>
</evidence>
<keyword evidence="12" id="KW-1185">Reference proteome</keyword>